<dbReference type="EMBL" id="CADCTD010000069">
    <property type="protein sequence ID" value="CAA9245019.1"/>
    <property type="molecule type" value="Genomic_DNA"/>
</dbReference>
<reference evidence="2" key="1">
    <citation type="submission" date="2020-02" db="EMBL/GenBank/DDBJ databases">
        <authorList>
            <person name="Meier V. D."/>
        </authorList>
    </citation>
    <scope>NUCLEOTIDE SEQUENCE</scope>
    <source>
        <strain evidence="2">AVDCRST_MAG27</strain>
    </source>
</reference>
<evidence type="ECO:0000313" key="2">
    <source>
        <dbReference type="EMBL" id="CAA9245019.1"/>
    </source>
</evidence>
<protein>
    <submittedName>
        <fullName evidence="2">Uncharacterized protein</fullName>
    </submittedName>
</protein>
<feature type="non-terminal residue" evidence="2">
    <location>
        <position position="1"/>
    </location>
</feature>
<feature type="compositionally biased region" description="Basic residues" evidence="1">
    <location>
        <begin position="245"/>
        <end position="257"/>
    </location>
</feature>
<sequence>ENQARPPRPAARQPPPRLDRRRPAAAGAARRSADQHPIPRPHPHGDAGYRQRLPLPRHQPDTQQLGLPGHGRRPARERRLCGRLPQQCEIPRQPLERHPPGARPAGRLPLRTRGRRARPRLHRLSLPGPGQGPGRPAERVPGGRHQGRLHHRHRQAARLLQLLPELLRPLGRRLLRRGRRRRDAALRLHGVRPPRPSVDRAQPALRHAGLPVVLDRRLARDLCRGDGLGRLVRHQYRQAGMRAGGRPRHRRPAHLRRPGVLQPQPGLL</sequence>
<feature type="region of interest" description="Disordered" evidence="1">
    <location>
        <begin position="1"/>
        <end position="145"/>
    </location>
</feature>
<feature type="region of interest" description="Disordered" evidence="1">
    <location>
        <begin position="237"/>
        <end position="268"/>
    </location>
</feature>
<gene>
    <name evidence="2" type="ORF">AVDCRST_MAG27-1638</name>
</gene>
<proteinExistence type="predicted"/>
<organism evidence="2">
    <name type="scientific">uncultured Craurococcus sp</name>
    <dbReference type="NCBI Taxonomy" id="1135998"/>
    <lineage>
        <taxon>Bacteria</taxon>
        <taxon>Pseudomonadati</taxon>
        <taxon>Pseudomonadota</taxon>
        <taxon>Alphaproteobacteria</taxon>
        <taxon>Acetobacterales</taxon>
        <taxon>Acetobacteraceae</taxon>
        <taxon>Craurococcus</taxon>
        <taxon>environmental samples</taxon>
    </lineage>
</organism>
<feature type="non-terminal residue" evidence="2">
    <location>
        <position position="268"/>
    </location>
</feature>
<evidence type="ECO:0000256" key="1">
    <source>
        <dbReference type="SAM" id="MobiDB-lite"/>
    </source>
</evidence>
<accession>A0A6J4IA54</accession>
<feature type="compositionally biased region" description="Pro residues" evidence="1">
    <location>
        <begin position="1"/>
        <end position="16"/>
    </location>
</feature>
<feature type="compositionally biased region" description="Basic residues" evidence="1">
    <location>
        <begin position="110"/>
        <end position="123"/>
    </location>
</feature>
<dbReference type="AlphaFoldDB" id="A0A6J4IA54"/>
<name>A0A6J4IA54_9PROT</name>